<comment type="caution">
    <text evidence="8">The sequence shown here is derived from an EMBL/GenBank/DDBJ whole genome shotgun (WGS) entry which is preliminary data.</text>
</comment>
<accession>A0AAP7A027</accession>
<dbReference type="InterPro" id="IPR013785">
    <property type="entry name" value="Aldolase_TIM"/>
</dbReference>
<dbReference type="RefSeq" id="WP_171418728.1">
    <property type="nucleotide sequence ID" value="NZ_JABFOR010000037.1"/>
</dbReference>
<dbReference type="Pfam" id="PF04055">
    <property type="entry name" value="Radical_SAM"/>
    <property type="match status" value="1"/>
</dbReference>
<keyword evidence="2" id="KW-0949">S-adenosyl-L-methionine</keyword>
<evidence type="ECO:0000256" key="3">
    <source>
        <dbReference type="ARBA" id="ARBA00022723"/>
    </source>
</evidence>
<dbReference type="PANTHER" id="PTHR43273">
    <property type="entry name" value="ANAEROBIC SULFATASE-MATURATING ENZYME HOMOLOG ASLB-RELATED"/>
    <property type="match status" value="1"/>
</dbReference>
<dbReference type="SFLD" id="SFLDG01386">
    <property type="entry name" value="main_SPASM_domain-containing"/>
    <property type="match status" value="1"/>
</dbReference>
<dbReference type="PROSITE" id="PS51918">
    <property type="entry name" value="RADICAL_SAM"/>
    <property type="match status" value="1"/>
</dbReference>
<dbReference type="Pfam" id="PF13186">
    <property type="entry name" value="SPASM"/>
    <property type="match status" value="1"/>
</dbReference>
<dbReference type="GO" id="GO:0016491">
    <property type="term" value="F:oxidoreductase activity"/>
    <property type="evidence" value="ECO:0007669"/>
    <property type="project" value="InterPro"/>
</dbReference>
<name>A0AAP7A027_PAEAL</name>
<organism evidence="8 9">
    <name type="scientific">Paenibacillus alvei</name>
    <name type="common">Bacillus alvei</name>
    <dbReference type="NCBI Taxonomy" id="44250"/>
    <lineage>
        <taxon>Bacteria</taxon>
        <taxon>Bacillati</taxon>
        <taxon>Bacillota</taxon>
        <taxon>Bacilli</taxon>
        <taxon>Bacillales</taxon>
        <taxon>Paenibacillaceae</taxon>
        <taxon>Paenibacillus</taxon>
    </lineage>
</organism>
<evidence type="ECO:0000256" key="5">
    <source>
        <dbReference type="ARBA" id="ARBA00023014"/>
    </source>
</evidence>
<comment type="similarity">
    <text evidence="6">Belongs to the radical SAM superfamily. Anaerobic sulfatase-maturating enzyme family.</text>
</comment>
<comment type="cofactor">
    <cofactor evidence="1">
        <name>[4Fe-4S] cluster</name>
        <dbReference type="ChEBI" id="CHEBI:49883"/>
    </cofactor>
</comment>
<dbReference type="SFLD" id="SFLDG01384">
    <property type="entry name" value="thioether_bond_formation_requi"/>
    <property type="match status" value="1"/>
</dbReference>
<reference evidence="8 9" key="1">
    <citation type="submission" date="2020-05" db="EMBL/GenBank/DDBJ databases">
        <title>Whole genome sequencing and identification of novel metabolites from Paenibacillus alvei strain JR949.</title>
        <authorList>
            <person name="Rajendhran J."/>
            <person name="Sree Pranav P."/>
            <person name="Mahalakshmi B."/>
            <person name="Karthikeyan R."/>
        </authorList>
    </citation>
    <scope>NUCLEOTIDE SEQUENCE [LARGE SCALE GENOMIC DNA]</scope>
    <source>
        <strain evidence="8 9">JR949</strain>
    </source>
</reference>
<evidence type="ECO:0000313" key="9">
    <source>
        <dbReference type="Proteomes" id="UP000552038"/>
    </source>
</evidence>
<dbReference type="SFLD" id="SFLDG01067">
    <property type="entry name" value="SPASM/twitch_domain_containing"/>
    <property type="match status" value="1"/>
</dbReference>
<dbReference type="Gene3D" id="3.20.20.70">
    <property type="entry name" value="Aldolase class I"/>
    <property type="match status" value="1"/>
</dbReference>
<sequence>MLIHIFTTNKCNLNCEYCYVSGLREKKDFDLKSIDNLILFIKTALKRNNSDKLFVDFFGGEPLLNMVGINLIIEKLRSNLDIEQVYLLTTNGTLLSDKNIEFLAKNKFVLSVSLDGLPETHDLNRKFENKSPSWSIIERNIDNLLQVLPHTTARMTFNTTNVMNLYNNVIFLASRGFKSIKPIPDYFDSNWSNGDFSILQDQVEKIVYFQEENPDLRIPIVKKKLVLQSACTGGHTTFSINTNGDIYPCNYIVGEAQYKLGNINDVDNVKFKHFNRDNESRKKCKGCTYFDSCTSARCIFMNYKMTKDISSPNGFFCAYERLQSSYADV</sequence>
<dbReference type="SUPFAM" id="SSF102114">
    <property type="entry name" value="Radical SAM enzymes"/>
    <property type="match status" value="1"/>
</dbReference>
<dbReference type="AlphaFoldDB" id="A0AAP7A027"/>
<dbReference type="InterPro" id="IPR058240">
    <property type="entry name" value="rSAM_sf"/>
</dbReference>
<dbReference type="NCBIfam" id="TIGR04085">
    <property type="entry name" value="rSAM_more_4Fe4S"/>
    <property type="match status" value="1"/>
</dbReference>
<keyword evidence="4" id="KW-0408">Iron</keyword>
<proteinExistence type="inferred from homology"/>
<gene>
    <name evidence="8" type="ORF">HMI46_21480</name>
</gene>
<dbReference type="GO" id="GO:0051536">
    <property type="term" value="F:iron-sulfur cluster binding"/>
    <property type="evidence" value="ECO:0007669"/>
    <property type="project" value="UniProtKB-KW"/>
</dbReference>
<keyword evidence="3" id="KW-0479">Metal-binding</keyword>
<protein>
    <submittedName>
        <fullName evidence="8">Radical SAM protein</fullName>
    </submittedName>
</protein>
<evidence type="ECO:0000259" key="7">
    <source>
        <dbReference type="PROSITE" id="PS51918"/>
    </source>
</evidence>
<evidence type="ECO:0000256" key="4">
    <source>
        <dbReference type="ARBA" id="ARBA00023004"/>
    </source>
</evidence>
<dbReference type="InterPro" id="IPR023867">
    <property type="entry name" value="Sulphatase_maturase_rSAM"/>
</dbReference>
<evidence type="ECO:0000256" key="1">
    <source>
        <dbReference type="ARBA" id="ARBA00001966"/>
    </source>
</evidence>
<evidence type="ECO:0000256" key="2">
    <source>
        <dbReference type="ARBA" id="ARBA00022691"/>
    </source>
</evidence>
<keyword evidence="5" id="KW-0411">Iron-sulfur</keyword>
<dbReference type="CDD" id="cd01335">
    <property type="entry name" value="Radical_SAM"/>
    <property type="match status" value="1"/>
</dbReference>
<evidence type="ECO:0000313" key="8">
    <source>
        <dbReference type="EMBL" id="NOJ73113.1"/>
    </source>
</evidence>
<feature type="domain" description="Radical SAM core" evidence="7">
    <location>
        <begin position="1"/>
        <end position="228"/>
    </location>
</feature>
<dbReference type="GO" id="GO:0046872">
    <property type="term" value="F:metal ion binding"/>
    <property type="evidence" value="ECO:0007669"/>
    <property type="project" value="UniProtKB-KW"/>
</dbReference>
<dbReference type="EMBL" id="JABFOR010000037">
    <property type="protein sequence ID" value="NOJ73113.1"/>
    <property type="molecule type" value="Genomic_DNA"/>
</dbReference>
<evidence type="ECO:0000256" key="6">
    <source>
        <dbReference type="ARBA" id="ARBA00023601"/>
    </source>
</evidence>
<dbReference type="SFLD" id="SFLDS00029">
    <property type="entry name" value="Radical_SAM"/>
    <property type="match status" value="1"/>
</dbReference>
<dbReference type="Proteomes" id="UP000552038">
    <property type="component" value="Unassembled WGS sequence"/>
</dbReference>
<dbReference type="PANTHER" id="PTHR43273:SF3">
    <property type="entry name" value="ANAEROBIC SULFATASE-MATURATING ENZYME HOMOLOG ASLB-RELATED"/>
    <property type="match status" value="1"/>
</dbReference>
<dbReference type="InterPro" id="IPR023885">
    <property type="entry name" value="4Fe4S-binding_SPASM_dom"/>
</dbReference>
<dbReference type="InterPro" id="IPR007197">
    <property type="entry name" value="rSAM"/>
</dbReference>